<evidence type="ECO:0000313" key="2">
    <source>
        <dbReference type="EMBL" id="PMD49931.1"/>
    </source>
</evidence>
<organism evidence="2 3">
    <name type="scientific">Hyaloscypha bicolor E</name>
    <dbReference type="NCBI Taxonomy" id="1095630"/>
    <lineage>
        <taxon>Eukaryota</taxon>
        <taxon>Fungi</taxon>
        <taxon>Dikarya</taxon>
        <taxon>Ascomycota</taxon>
        <taxon>Pezizomycotina</taxon>
        <taxon>Leotiomycetes</taxon>
        <taxon>Helotiales</taxon>
        <taxon>Hyaloscyphaceae</taxon>
        <taxon>Hyaloscypha</taxon>
        <taxon>Hyaloscypha bicolor</taxon>
    </lineage>
</organism>
<feature type="compositionally biased region" description="Basic and acidic residues" evidence="1">
    <location>
        <begin position="276"/>
        <end position="310"/>
    </location>
</feature>
<accession>A0A2J6SGM8</accession>
<dbReference type="RefSeq" id="XP_024726835.1">
    <property type="nucleotide sequence ID" value="XM_024884264.1"/>
</dbReference>
<feature type="region of interest" description="Disordered" evidence="1">
    <location>
        <begin position="269"/>
        <end position="337"/>
    </location>
</feature>
<feature type="compositionally biased region" description="Low complexity" evidence="1">
    <location>
        <begin position="19"/>
        <end position="28"/>
    </location>
</feature>
<feature type="region of interest" description="Disordered" evidence="1">
    <location>
        <begin position="1"/>
        <end position="58"/>
    </location>
</feature>
<keyword evidence="3" id="KW-1185">Reference proteome</keyword>
<feature type="compositionally biased region" description="Polar residues" evidence="1">
    <location>
        <begin position="311"/>
        <end position="320"/>
    </location>
</feature>
<feature type="compositionally biased region" description="Polar residues" evidence="1">
    <location>
        <begin position="123"/>
        <end position="133"/>
    </location>
</feature>
<dbReference type="EMBL" id="KZ613919">
    <property type="protein sequence ID" value="PMD49931.1"/>
    <property type="molecule type" value="Genomic_DNA"/>
</dbReference>
<gene>
    <name evidence="2" type="ORF">K444DRAFT_638510</name>
</gene>
<evidence type="ECO:0000313" key="3">
    <source>
        <dbReference type="Proteomes" id="UP000235371"/>
    </source>
</evidence>
<reference evidence="2 3" key="1">
    <citation type="submission" date="2016-04" db="EMBL/GenBank/DDBJ databases">
        <title>A degradative enzymes factory behind the ericoid mycorrhizal symbiosis.</title>
        <authorList>
            <consortium name="DOE Joint Genome Institute"/>
            <person name="Martino E."/>
            <person name="Morin E."/>
            <person name="Grelet G."/>
            <person name="Kuo A."/>
            <person name="Kohler A."/>
            <person name="Daghino S."/>
            <person name="Barry K."/>
            <person name="Choi C."/>
            <person name="Cichocki N."/>
            <person name="Clum A."/>
            <person name="Copeland A."/>
            <person name="Hainaut M."/>
            <person name="Haridas S."/>
            <person name="Labutti K."/>
            <person name="Lindquist E."/>
            <person name="Lipzen A."/>
            <person name="Khouja H.-R."/>
            <person name="Murat C."/>
            <person name="Ohm R."/>
            <person name="Olson A."/>
            <person name="Spatafora J."/>
            <person name="Veneault-Fourrey C."/>
            <person name="Henrissat B."/>
            <person name="Grigoriev I."/>
            <person name="Martin F."/>
            <person name="Perotto S."/>
        </authorList>
    </citation>
    <scope>NUCLEOTIDE SEQUENCE [LARGE SCALE GENOMIC DNA]</scope>
    <source>
        <strain evidence="2 3">E</strain>
    </source>
</reference>
<proteinExistence type="predicted"/>
<evidence type="ECO:0000256" key="1">
    <source>
        <dbReference type="SAM" id="MobiDB-lite"/>
    </source>
</evidence>
<feature type="region of interest" description="Disordered" evidence="1">
    <location>
        <begin position="515"/>
        <end position="558"/>
    </location>
</feature>
<feature type="compositionally biased region" description="Basic and acidic residues" evidence="1">
    <location>
        <begin position="1"/>
        <end position="13"/>
    </location>
</feature>
<feature type="region of interest" description="Disordered" evidence="1">
    <location>
        <begin position="117"/>
        <end position="137"/>
    </location>
</feature>
<protein>
    <submittedName>
        <fullName evidence="2">Uncharacterized protein</fullName>
    </submittedName>
</protein>
<feature type="compositionally biased region" description="Polar residues" evidence="1">
    <location>
        <begin position="29"/>
        <end position="44"/>
    </location>
</feature>
<sequence>MYYERRPLQEVDKNQSTCPRRLPPTTTLSRNSATNHPRSFSTGTADKENFQPASTQSVKQSLAERIQYPLENYYNLQLESCAKFRGKPCHVLVERTDEDTPQAVVINQAFDWAPGIMAKDPNKANTGTNTNRGTSKHESKLEALGIDISPIPDPARIPTVIRKAARKQPVITNRRQVTDKPASIANQFKLLLSRNPSEKTLQQLAQNILFPPPYVCEHIDGKLHQADLNELPSTFIGFGANSDVPEYTFIRTRSPFIAREFTSLPQFGINSINEDQPEHASNKEDVVEEAQDSKHVAKTSREHKQRKDNTTAKIATTSRPNESDLRGVTDIPSQRQPTRPDYNFGLTICGSIVKVWIIEPKSGTNSVKGQDIDITLYNLQKLYNFSLEHANDIKSLITVMEKLDQLHAQIAVDLASLIEPATSEQNQLNLITSQVTTPVLAKTKAAFVTQLPERQSIIEPPPPRIQFGINNKSSHKLQPVIELTTPIIQSGFVVENNTKSSDLPPVSTRVMNFLRPRQNSGPLTPPPVTSSPDRPPSKGTPVTRVVASRLRNRLRKRG</sequence>
<dbReference type="InParanoid" id="A0A2J6SGM8"/>
<dbReference type="AlphaFoldDB" id="A0A2J6SGM8"/>
<dbReference type="GeneID" id="36592341"/>
<name>A0A2J6SGM8_9HELO</name>
<dbReference type="Proteomes" id="UP000235371">
    <property type="component" value="Unassembled WGS sequence"/>
</dbReference>